<proteinExistence type="predicted"/>
<name>A0A1G1ZTJ0_9BACT</name>
<organism evidence="2 3">
    <name type="scientific">Candidatus Harrisonbacteria bacterium RIFCSPLOWO2_02_FULL_45_10c</name>
    <dbReference type="NCBI Taxonomy" id="1798410"/>
    <lineage>
        <taxon>Bacteria</taxon>
        <taxon>Candidatus Harrisoniibacteriota</taxon>
    </lineage>
</organism>
<gene>
    <name evidence="2" type="ORF">A3H63_00475</name>
</gene>
<dbReference type="EMBL" id="MHJM01000015">
    <property type="protein sequence ID" value="OGY67872.1"/>
    <property type="molecule type" value="Genomic_DNA"/>
</dbReference>
<reference evidence="2 3" key="1">
    <citation type="journal article" date="2016" name="Nat. Commun.">
        <title>Thousands of microbial genomes shed light on interconnected biogeochemical processes in an aquifer system.</title>
        <authorList>
            <person name="Anantharaman K."/>
            <person name="Brown C.T."/>
            <person name="Hug L.A."/>
            <person name="Sharon I."/>
            <person name="Castelle C.J."/>
            <person name="Probst A.J."/>
            <person name="Thomas B.C."/>
            <person name="Singh A."/>
            <person name="Wilkins M.J."/>
            <person name="Karaoz U."/>
            <person name="Brodie E.L."/>
            <person name="Williams K.H."/>
            <person name="Hubbard S.S."/>
            <person name="Banfield J.F."/>
        </authorList>
    </citation>
    <scope>NUCLEOTIDE SEQUENCE [LARGE SCALE GENOMIC DNA]</scope>
</reference>
<keyword evidence="1" id="KW-0472">Membrane</keyword>
<evidence type="ECO:0000313" key="3">
    <source>
        <dbReference type="Proteomes" id="UP000176284"/>
    </source>
</evidence>
<feature type="transmembrane region" description="Helical" evidence="1">
    <location>
        <begin position="20"/>
        <end position="42"/>
    </location>
</feature>
<accession>A0A1G1ZTJ0</accession>
<evidence type="ECO:0000256" key="1">
    <source>
        <dbReference type="SAM" id="Phobius"/>
    </source>
</evidence>
<keyword evidence="1" id="KW-1133">Transmembrane helix</keyword>
<dbReference type="Proteomes" id="UP000176284">
    <property type="component" value="Unassembled WGS sequence"/>
</dbReference>
<keyword evidence="1" id="KW-0812">Transmembrane</keyword>
<sequence length="179" mass="20586">MPQPQNLKEQFEPERLPVGWPWRLFTITLVIFLGILLSYLGLTFGYEPFLLSQIEEKKSAISQLAVSVSREDQDKLVSFYSQLINLKTLLDNHGLPSKLFSFIEQITHRRVVYTNATAKVMERQLELTGIAESYAVLAEQLESFNQSKDIERYVLNQSQLNNGLVQFKATLTFKNSIIK</sequence>
<protein>
    <submittedName>
        <fullName evidence="2">Uncharacterized protein</fullName>
    </submittedName>
</protein>
<evidence type="ECO:0000313" key="2">
    <source>
        <dbReference type="EMBL" id="OGY67872.1"/>
    </source>
</evidence>
<comment type="caution">
    <text evidence="2">The sequence shown here is derived from an EMBL/GenBank/DDBJ whole genome shotgun (WGS) entry which is preliminary data.</text>
</comment>
<dbReference type="AlphaFoldDB" id="A0A1G1ZTJ0"/>